<sequence length="126" mass="13843">MNANEAARRVMALKPALDGWRVYEHTAHGGAPPWIVLGVDQTGCDVNEAVNVTSRRFTLTARIVGHDAQGVNIVCDRLQDAFDGRHPDGMGALVPYSDSGVYASELTDPETSQQYPMRVLTWRFGE</sequence>
<name>A0A430FUL7_9BIFI</name>
<dbReference type="AlphaFoldDB" id="A0A430FUL7"/>
<comment type="caution">
    <text evidence="1">The sequence shown here is derived from an EMBL/GenBank/DDBJ whole genome shotgun (WGS) entry which is preliminary data.</text>
</comment>
<proteinExistence type="predicted"/>
<evidence type="ECO:0000313" key="1">
    <source>
        <dbReference type="EMBL" id="RSX56772.1"/>
    </source>
</evidence>
<accession>A0A430FUL7</accession>
<reference evidence="1 2" key="1">
    <citation type="submission" date="2018-09" db="EMBL/GenBank/DDBJ databases">
        <title>Characterization of the phylogenetic diversity of five novel species belonging to the genus Bifidobacterium.</title>
        <authorList>
            <person name="Lugli G.A."/>
            <person name="Duranti S."/>
            <person name="Milani C."/>
        </authorList>
    </citation>
    <scope>NUCLEOTIDE SEQUENCE [LARGE SCALE GENOMIC DNA]</scope>
    <source>
        <strain evidence="1 2">2033B</strain>
    </source>
</reference>
<dbReference type="RefSeq" id="WP_125968306.1">
    <property type="nucleotide sequence ID" value="NZ_QXGK01000008.1"/>
</dbReference>
<evidence type="ECO:0000313" key="2">
    <source>
        <dbReference type="Proteomes" id="UP000287470"/>
    </source>
</evidence>
<dbReference type="Proteomes" id="UP000287470">
    <property type="component" value="Unassembled WGS sequence"/>
</dbReference>
<dbReference type="EMBL" id="QXGK01000008">
    <property type="protein sequence ID" value="RSX56772.1"/>
    <property type="molecule type" value="Genomic_DNA"/>
</dbReference>
<dbReference type="OrthoDB" id="3233969at2"/>
<keyword evidence="2" id="KW-1185">Reference proteome</keyword>
<gene>
    <name evidence="1" type="ORF">D2E24_1062</name>
</gene>
<organism evidence="1 2">
    <name type="scientific">Bifidobacterium samirii</name>
    <dbReference type="NCBI Taxonomy" id="2306974"/>
    <lineage>
        <taxon>Bacteria</taxon>
        <taxon>Bacillati</taxon>
        <taxon>Actinomycetota</taxon>
        <taxon>Actinomycetes</taxon>
        <taxon>Bifidobacteriales</taxon>
        <taxon>Bifidobacteriaceae</taxon>
        <taxon>Bifidobacterium</taxon>
    </lineage>
</organism>
<protein>
    <submittedName>
        <fullName evidence="1">Uncharacterized protein</fullName>
    </submittedName>
</protein>